<feature type="transmembrane region" description="Helical" evidence="2">
    <location>
        <begin position="471"/>
        <end position="491"/>
    </location>
</feature>
<evidence type="ECO:0000313" key="4">
    <source>
        <dbReference type="Proteomes" id="UP000008837"/>
    </source>
</evidence>
<keyword evidence="4" id="KW-1185">Reference proteome</keyword>
<dbReference type="InterPro" id="IPR026749">
    <property type="entry name" value="Tmem135"/>
</dbReference>
<keyword evidence="2" id="KW-0472">Membrane</keyword>
<evidence type="ECO:0000256" key="1">
    <source>
        <dbReference type="SAM" id="MobiDB-lite"/>
    </source>
</evidence>
<keyword evidence="2" id="KW-1133">Transmembrane helix</keyword>
<feature type="compositionally biased region" description="Acidic residues" evidence="1">
    <location>
        <begin position="33"/>
        <end position="43"/>
    </location>
</feature>
<dbReference type="OrthoDB" id="291792at2759"/>
<dbReference type="OMA" id="CCGQIMY"/>
<dbReference type="RefSeq" id="XP_001730264.1">
    <property type="nucleotide sequence ID" value="XM_001730212.1"/>
</dbReference>
<comment type="caution">
    <text evidence="3">The sequence shown here is derived from an EMBL/GenBank/DDBJ whole genome shotgun (WGS) entry which is preliminary data.</text>
</comment>
<feature type="transmembrane region" description="Helical" evidence="2">
    <location>
        <begin position="290"/>
        <end position="311"/>
    </location>
</feature>
<feature type="transmembrane region" description="Helical" evidence="2">
    <location>
        <begin position="430"/>
        <end position="450"/>
    </location>
</feature>
<dbReference type="VEuPathDB" id="FungiDB:MGL_2646"/>
<organism evidence="3 4">
    <name type="scientific">Malassezia globosa (strain ATCC MYA-4612 / CBS 7966)</name>
    <name type="common">Dandruff-associated fungus</name>
    <dbReference type="NCBI Taxonomy" id="425265"/>
    <lineage>
        <taxon>Eukaryota</taxon>
        <taxon>Fungi</taxon>
        <taxon>Dikarya</taxon>
        <taxon>Basidiomycota</taxon>
        <taxon>Ustilaginomycotina</taxon>
        <taxon>Malasseziomycetes</taxon>
        <taxon>Malasseziales</taxon>
        <taxon>Malasseziaceae</taxon>
        <taxon>Malassezia</taxon>
    </lineage>
</organism>
<reference evidence="3 4" key="1">
    <citation type="journal article" date="2007" name="Proc. Natl. Acad. Sci. U.S.A.">
        <title>Dandruff-associated Malassezia genomes reveal convergent and divergent virulence traits shared with plant and human fungal pathogens.</title>
        <authorList>
            <person name="Xu J."/>
            <person name="Saunders C.W."/>
            <person name="Hu P."/>
            <person name="Grant R.A."/>
            <person name="Boekhout T."/>
            <person name="Kuramae E.E."/>
            <person name="Kronstad J.W."/>
            <person name="Deangelis Y.M."/>
            <person name="Reeder N.L."/>
            <person name="Johnstone K.R."/>
            <person name="Leland M."/>
            <person name="Fieno A.M."/>
            <person name="Begley W.M."/>
            <person name="Sun Y."/>
            <person name="Lacey M.P."/>
            <person name="Chaudhary T."/>
            <person name="Keough T."/>
            <person name="Chu L."/>
            <person name="Sears R."/>
            <person name="Yuan B."/>
            <person name="Dawson T.L.Jr."/>
        </authorList>
    </citation>
    <scope>NUCLEOTIDE SEQUENCE [LARGE SCALE GENOMIC DNA]</scope>
    <source>
        <strain evidence="4">ATCC MYA-4612 / CBS 7966</strain>
    </source>
</reference>
<dbReference type="InParanoid" id="A8Q4V1"/>
<protein>
    <recommendedName>
        <fullName evidence="5">Transmembrane protein 135 N-terminal domain-containing protein</fullName>
    </recommendedName>
</protein>
<evidence type="ECO:0008006" key="5">
    <source>
        <dbReference type="Google" id="ProtNLM"/>
    </source>
</evidence>
<dbReference type="PANTHER" id="PTHR12459:SF6">
    <property type="entry name" value="GB|AAD46013.1"/>
    <property type="match status" value="1"/>
</dbReference>
<keyword evidence="2" id="KW-0812">Transmembrane</keyword>
<dbReference type="GeneID" id="5854569"/>
<proteinExistence type="predicted"/>
<accession>A8Q4V1</accession>
<dbReference type="EMBL" id="AAYY01000009">
    <property type="protein sequence ID" value="EDP43050.1"/>
    <property type="molecule type" value="Genomic_DNA"/>
</dbReference>
<evidence type="ECO:0000256" key="2">
    <source>
        <dbReference type="SAM" id="Phobius"/>
    </source>
</evidence>
<gene>
    <name evidence="3" type="ORF">MGL_2646</name>
</gene>
<feature type="region of interest" description="Disordered" evidence="1">
    <location>
        <begin position="1"/>
        <end position="53"/>
    </location>
</feature>
<dbReference type="KEGG" id="mgl:MGL_2646"/>
<dbReference type="Proteomes" id="UP000008837">
    <property type="component" value="Unassembled WGS sequence"/>
</dbReference>
<name>A8Q4V1_MALGO</name>
<dbReference type="STRING" id="425265.A8Q4V1"/>
<dbReference type="PANTHER" id="PTHR12459">
    <property type="entry name" value="TRANSMEMBRANE PROTEIN 135-RELATED"/>
    <property type="match status" value="1"/>
</dbReference>
<evidence type="ECO:0000313" key="3">
    <source>
        <dbReference type="EMBL" id="EDP43050.1"/>
    </source>
</evidence>
<sequence length="606" mass="68279">MTDMSRQQPSQHPKKSQQVMPGALTTLEPVACPDDEDSSEEFELPSNSSTPNLSEAMENIKRSMSFTTFQQISSKPPGEVRRQIQKKLWRPHDDETKIPNDWERLMVHVIRAASRAFTLAYGIRSSLEFLFVFIKVLRSRKPIKKSDLKAAFVGERTVRFALTFGAWAAIYKFTNNALRLLTTPTRSARPLGARRSRSVPEGSMKVDDNGELTLMTKEKSNVQKKKAVWKHISAYDPRARKWHAYLAGAVSSLALLIESREFTRSFGLQVFVRGMEGVCQLASRAGYINIPYASILIFGLANVQIMIAWLGSPHLLERSYKNWIDKASSVPKPALELYRQSVNGGMSPWDMVTLFGGVVPEPVSTNPVKFADLPPNKYALYGVSGDVLAKVHRWIEHGNPPRYATCAIQHPQTTNHLFASVRNFVATWKFVMPVYLTLYVVPTVFLRPKALRKAPAETIMRSLLGASRSSSFLAVYVFIVKSMFCLVHVLADGISYSRLNDIPFMRRVSELLIDNRMKGLGGFLSCLSLFIEDRRRRKELTLYVLPKALESFWATGRIVGYIPHVPLGEYIMAATGLSMLMGSYAQNPDNLSKLVSLIIYQFIGRN</sequence>
<dbReference type="AlphaFoldDB" id="A8Q4V1"/>